<dbReference type="AlphaFoldDB" id="A0A2P8FQA3"/>
<dbReference type="EMBL" id="PYAS01000015">
    <property type="protein sequence ID" value="PSL23908.1"/>
    <property type="molecule type" value="Genomic_DNA"/>
</dbReference>
<dbReference type="Pfam" id="PF04773">
    <property type="entry name" value="FecR"/>
    <property type="match status" value="1"/>
</dbReference>
<dbReference type="PIRSF" id="PIRSF018266">
    <property type="entry name" value="FecR"/>
    <property type="match status" value="1"/>
</dbReference>
<evidence type="ECO:0000313" key="5">
    <source>
        <dbReference type="Proteomes" id="UP000241964"/>
    </source>
</evidence>
<name>A0A2P8FQA3_9BACT</name>
<keyword evidence="1" id="KW-0472">Membrane</keyword>
<evidence type="ECO:0000313" key="4">
    <source>
        <dbReference type="EMBL" id="PSL23908.1"/>
    </source>
</evidence>
<keyword evidence="1" id="KW-1133">Transmembrane helix</keyword>
<dbReference type="PANTHER" id="PTHR30273">
    <property type="entry name" value="PERIPLASMIC SIGNAL SENSOR AND SIGMA FACTOR ACTIVATOR FECR-RELATED"/>
    <property type="match status" value="1"/>
</dbReference>
<comment type="caution">
    <text evidence="4">The sequence shown here is derived from an EMBL/GenBank/DDBJ whole genome shotgun (WGS) entry which is preliminary data.</text>
</comment>
<keyword evidence="5" id="KW-1185">Reference proteome</keyword>
<protein>
    <submittedName>
        <fullName evidence="4">FecR family protein</fullName>
    </submittedName>
</protein>
<dbReference type="RefSeq" id="WP_106598467.1">
    <property type="nucleotide sequence ID" value="NZ_PYAS01000015.1"/>
</dbReference>
<keyword evidence="1" id="KW-0812">Transmembrane</keyword>
<evidence type="ECO:0000259" key="2">
    <source>
        <dbReference type="Pfam" id="PF04773"/>
    </source>
</evidence>
<feature type="transmembrane region" description="Helical" evidence="1">
    <location>
        <begin position="97"/>
        <end position="114"/>
    </location>
</feature>
<dbReference type="InterPro" id="IPR006860">
    <property type="entry name" value="FecR"/>
</dbReference>
<reference evidence="4 5" key="1">
    <citation type="submission" date="2018-03" db="EMBL/GenBank/DDBJ databases">
        <title>Genomic Encyclopedia of Archaeal and Bacterial Type Strains, Phase II (KMG-II): from individual species to whole genera.</title>
        <authorList>
            <person name="Goeker M."/>
        </authorList>
    </citation>
    <scope>NUCLEOTIDE SEQUENCE [LARGE SCALE GENOMIC DNA]</scope>
    <source>
        <strain evidence="4 5">DSM 29057</strain>
    </source>
</reference>
<sequence length="360" mass="40866">MHPFYHYNLEDFLTDDDFRGWVKNGQPRNDFFWTKLRSEYPEKALLMDQAAELILTWEKQPSDLTHEELDHEVNRILNDSAVRTMASRKANIVRLRWWYAAAAVLVLVGLGWLVSGDKVFPKSQYTYKRYVAVSPVPLKEIVNKGTKPMKVSLPDGSEIRLMPDAAVSYAPVFVQHHKREVFLSGEAFFEVQKDKANPFFVYANDLVTRVVGTSFTIKSSSERVEVIVRTGKVAVMHAKDLDGNKPGIEMLLTPNQQVVFTPEQPLLARSITENPVAIARPVVKPDFTFDNQPVGEAFKLLQETYGIPILYDSTRLENCYLRVALRDEPFFDKLGIICSTIEASYQVTDGQVVITGQGCE</sequence>
<dbReference type="Gene3D" id="3.55.50.30">
    <property type="match status" value="1"/>
</dbReference>
<dbReference type="GO" id="GO:0016989">
    <property type="term" value="F:sigma factor antagonist activity"/>
    <property type="evidence" value="ECO:0007669"/>
    <property type="project" value="TreeGrafter"/>
</dbReference>
<dbReference type="OrthoDB" id="923526at2"/>
<evidence type="ECO:0000256" key="1">
    <source>
        <dbReference type="SAM" id="Phobius"/>
    </source>
</evidence>
<dbReference type="Proteomes" id="UP000241964">
    <property type="component" value="Unassembled WGS sequence"/>
</dbReference>
<dbReference type="Pfam" id="PF16344">
    <property type="entry name" value="FecR_C"/>
    <property type="match status" value="1"/>
</dbReference>
<gene>
    <name evidence="4" type="ORF">CLV60_115104</name>
</gene>
<accession>A0A2P8FQA3</accession>
<dbReference type="Gene3D" id="2.60.120.1440">
    <property type="match status" value="1"/>
</dbReference>
<proteinExistence type="predicted"/>
<feature type="domain" description="Protein FecR C-terminal" evidence="3">
    <location>
        <begin position="286"/>
        <end position="354"/>
    </location>
</feature>
<evidence type="ECO:0000259" key="3">
    <source>
        <dbReference type="Pfam" id="PF16344"/>
    </source>
</evidence>
<feature type="domain" description="FecR protein" evidence="2">
    <location>
        <begin position="149"/>
        <end position="233"/>
    </location>
</feature>
<organism evidence="4 5">
    <name type="scientific">Dyadobacter jiangsuensis</name>
    <dbReference type="NCBI Taxonomy" id="1591085"/>
    <lineage>
        <taxon>Bacteria</taxon>
        <taxon>Pseudomonadati</taxon>
        <taxon>Bacteroidota</taxon>
        <taxon>Cytophagia</taxon>
        <taxon>Cytophagales</taxon>
        <taxon>Spirosomataceae</taxon>
        <taxon>Dyadobacter</taxon>
    </lineage>
</organism>
<dbReference type="PANTHER" id="PTHR30273:SF2">
    <property type="entry name" value="PROTEIN FECR"/>
    <property type="match status" value="1"/>
</dbReference>
<dbReference type="InterPro" id="IPR012373">
    <property type="entry name" value="Ferrdict_sens_TM"/>
</dbReference>
<dbReference type="InterPro" id="IPR032508">
    <property type="entry name" value="FecR_C"/>
</dbReference>